<accession>A0A022RWR9</accession>
<dbReference type="Proteomes" id="UP000030748">
    <property type="component" value="Unassembled WGS sequence"/>
</dbReference>
<dbReference type="EMBL" id="KI630214">
    <property type="protein sequence ID" value="EYU44489.1"/>
    <property type="molecule type" value="Genomic_DNA"/>
</dbReference>
<gene>
    <name evidence="1" type="ORF">MIMGU_mgv1a0236612mg</name>
</gene>
<dbReference type="AlphaFoldDB" id="A0A022RWR9"/>
<reference evidence="1 2" key="1">
    <citation type="journal article" date="2013" name="Proc. Natl. Acad. Sci. U.S.A.">
        <title>Fine-scale variation in meiotic recombination in Mimulus inferred from population shotgun sequencing.</title>
        <authorList>
            <person name="Hellsten U."/>
            <person name="Wright K.M."/>
            <person name="Jenkins J."/>
            <person name="Shu S."/>
            <person name="Yuan Y."/>
            <person name="Wessler S.R."/>
            <person name="Schmutz J."/>
            <person name="Willis J.H."/>
            <person name="Rokhsar D.S."/>
        </authorList>
    </citation>
    <scope>NUCLEOTIDE SEQUENCE [LARGE SCALE GENOMIC DNA]</scope>
    <source>
        <strain evidence="2">cv. DUN x IM62</strain>
    </source>
</reference>
<name>A0A022RWR9_ERYGU</name>
<evidence type="ECO:0000313" key="2">
    <source>
        <dbReference type="Proteomes" id="UP000030748"/>
    </source>
</evidence>
<sequence length="60" mass="6534">MNAVHSYLNSCNPARTHMDLCIGSILFYKALTTSTVKKAGYSSGDVAAQYIYKNTSADLK</sequence>
<keyword evidence="2" id="KW-1185">Reference proteome</keyword>
<protein>
    <submittedName>
        <fullName evidence="1">Uncharacterized protein</fullName>
    </submittedName>
</protein>
<feature type="non-terminal residue" evidence="1">
    <location>
        <position position="60"/>
    </location>
</feature>
<organism evidence="1 2">
    <name type="scientific">Erythranthe guttata</name>
    <name type="common">Yellow monkey flower</name>
    <name type="synonym">Mimulus guttatus</name>
    <dbReference type="NCBI Taxonomy" id="4155"/>
    <lineage>
        <taxon>Eukaryota</taxon>
        <taxon>Viridiplantae</taxon>
        <taxon>Streptophyta</taxon>
        <taxon>Embryophyta</taxon>
        <taxon>Tracheophyta</taxon>
        <taxon>Spermatophyta</taxon>
        <taxon>Magnoliopsida</taxon>
        <taxon>eudicotyledons</taxon>
        <taxon>Gunneridae</taxon>
        <taxon>Pentapetalae</taxon>
        <taxon>asterids</taxon>
        <taxon>lamiids</taxon>
        <taxon>Lamiales</taxon>
        <taxon>Phrymaceae</taxon>
        <taxon>Erythranthe</taxon>
    </lineage>
</organism>
<proteinExistence type="predicted"/>
<evidence type="ECO:0000313" key="1">
    <source>
        <dbReference type="EMBL" id="EYU44489.1"/>
    </source>
</evidence>